<feature type="compositionally biased region" description="Basic and acidic residues" evidence="1">
    <location>
        <begin position="383"/>
        <end position="393"/>
    </location>
</feature>
<dbReference type="Pfam" id="PF02120">
    <property type="entry name" value="Flg_hook"/>
    <property type="match status" value="1"/>
</dbReference>
<keyword evidence="3" id="KW-0282">Flagellum</keyword>
<evidence type="ECO:0000256" key="1">
    <source>
        <dbReference type="SAM" id="MobiDB-lite"/>
    </source>
</evidence>
<sequence>MKVELMTMLTPILNSKQGEGAKQGDFAKTLSDSVGEGEDELIASLIHSLQDGELDVMEIMFLAIALDPSLLEKLASEISPNLEKGTSQLQMLDGKKDIFEQSKLNQILADKKVDSDLKLDKLKTLLAEKNPEIAKMDNDKVKQQMKMAMENLNEERSSNLAKALNKADDKTLSRLEEILGKLDGKTLPKSEKLALQKLTQIKKHLNVELAEESSKKTKAQDISLYSKIGSTTDENQANTSKSKVIATSSNKDVANSTLNEIQFEETNKLNGVAEKVQNFNTKSYSLPSTVNIKVMELIKQKMPMVQQHGKTSTKIKLIPESLGEINITMMMEKGNLTVRMLAQNEQTYNNLQQQSGQLHEKLQQEGFTEANVDIAFDFGQSDEQERQKNENKERRRNFKLFEEEETTNLPNVSI</sequence>
<dbReference type="Gene3D" id="3.30.750.140">
    <property type="match status" value="1"/>
</dbReference>
<accession>A0AAU8HP51</accession>
<organism evidence="3">
    <name type="scientific">Proteinivorax hydrogeniformans</name>
    <dbReference type="NCBI Taxonomy" id="1826727"/>
    <lineage>
        <taxon>Bacteria</taxon>
        <taxon>Bacillati</taxon>
        <taxon>Bacillota</taxon>
        <taxon>Clostridia</taxon>
        <taxon>Eubacteriales</taxon>
        <taxon>Proteinivoracaceae</taxon>
        <taxon>Proteinivorax</taxon>
    </lineage>
</organism>
<proteinExistence type="predicted"/>
<evidence type="ECO:0000313" key="3">
    <source>
        <dbReference type="EMBL" id="XCI27517.1"/>
    </source>
</evidence>
<keyword evidence="3" id="KW-0966">Cell projection</keyword>
<dbReference type="EMBL" id="CP159485">
    <property type="protein sequence ID" value="XCI27517.1"/>
    <property type="molecule type" value="Genomic_DNA"/>
</dbReference>
<gene>
    <name evidence="3" type="ORF">PRVXH_001419</name>
</gene>
<dbReference type="InterPro" id="IPR038610">
    <property type="entry name" value="FliK-like_C_sf"/>
</dbReference>
<feature type="region of interest" description="Disordered" evidence="1">
    <location>
        <begin position="380"/>
        <end position="414"/>
    </location>
</feature>
<dbReference type="RefSeq" id="WP_353892095.1">
    <property type="nucleotide sequence ID" value="NZ_CP159485.1"/>
</dbReference>
<dbReference type="AlphaFoldDB" id="A0AAU8HP51"/>
<feature type="domain" description="Flagellar hook-length control protein-like C-terminal" evidence="2">
    <location>
        <begin position="306"/>
        <end position="375"/>
    </location>
</feature>
<reference evidence="3" key="2">
    <citation type="submission" date="2024-06" db="EMBL/GenBank/DDBJ databases">
        <authorList>
            <person name="Petrova K.O."/>
            <person name="Toshchakov S.V."/>
            <person name="Boltjanskaja Y.V."/>
            <person name="Kevbrin V.V."/>
        </authorList>
    </citation>
    <scope>NUCLEOTIDE SEQUENCE</scope>
    <source>
        <strain evidence="3">Z-710</strain>
    </source>
</reference>
<dbReference type="CDD" id="cd17470">
    <property type="entry name" value="T3SS_Flik_C"/>
    <property type="match status" value="1"/>
</dbReference>
<protein>
    <submittedName>
        <fullName evidence="3">Flagellar hook-length control protein FliK</fullName>
    </submittedName>
</protein>
<name>A0AAU8HP51_9FIRM</name>
<evidence type="ECO:0000259" key="2">
    <source>
        <dbReference type="Pfam" id="PF02120"/>
    </source>
</evidence>
<keyword evidence="3" id="KW-0969">Cilium</keyword>
<dbReference type="InterPro" id="IPR021136">
    <property type="entry name" value="Flagellar_hook_control-like_C"/>
</dbReference>
<reference evidence="3" key="1">
    <citation type="journal article" date="2018" name="Antonie Van Leeuwenhoek">
        <title>Proteinivorax hydrogeniformans sp. nov., an anaerobic, haloalkaliphilic bacterium fermenting proteinaceous compounds with high hydrogen production.</title>
        <authorList>
            <person name="Boltyanskaya Y."/>
            <person name="Detkova E."/>
            <person name="Pimenov N."/>
            <person name="Kevbrin V."/>
        </authorList>
    </citation>
    <scope>NUCLEOTIDE SEQUENCE</scope>
    <source>
        <strain evidence="3">Z-710</strain>
    </source>
</reference>